<reference evidence="4 5" key="1">
    <citation type="submission" date="2018-08" db="EMBL/GenBank/DDBJ databases">
        <title>Henriciella mobilis sp. nov., isolated from seawater.</title>
        <authorList>
            <person name="Cheng H."/>
            <person name="Wu Y.-H."/>
            <person name="Xu X.-W."/>
            <person name="Guo L.-L."/>
        </authorList>
    </citation>
    <scope>NUCLEOTIDE SEQUENCE [LARGE SCALE GENOMIC DNA]</scope>
    <source>
        <strain evidence="4 5">CCUG66934</strain>
    </source>
</reference>
<evidence type="ECO:0000256" key="2">
    <source>
        <dbReference type="ARBA" id="ARBA00022801"/>
    </source>
</evidence>
<dbReference type="RefSeq" id="WP_119379549.1">
    <property type="nucleotide sequence ID" value="NZ_QWGB01000005.1"/>
</dbReference>
<dbReference type="Proteomes" id="UP000265431">
    <property type="component" value="Unassembled WGS sequence"/>
</dbReference>
<dbReference type="PROSITE" id="PS51462">
    <property type="entry name" value="NUDIX"/>
    <property type="match status" value="1"/>
</dbReference>
<dbReference type="OrthoDB" id="9800065at2"/>
<protein>
    <submittedName>
        <fullName evidence="4">NUDIX domain-containing protein</fullName>
    </submittedName>
</protein>
<dbReference type="PANTHER" id="PTHR43046:SF14">
    <property type="entry name" value="MUTT_NUDIX FAMILY PROTEIN"/>
    <property type="match status" value="1"/>
</dbReference>
<gene>
    <name evidence="4" type="ORF">D1224_09015</name>
</gene>
<dbReference type="InterPro" id="IPR000086">
    <property type="entry name" value="NUDIX_hydrolase_dom"/>
</dbReference>
<dbReference type="GO" id="GO:0016787">
    <property type="term" value="F:hydrolase activity"/>
    <property type="evidence" value="ECO:0007669"/>
    <property type="project" value="UniProtKB-KW"/>
</dbReference>
<evidence type="ECO:0000259" key="3">
    <source>
        <dbReference type="PROSITE" id="PS51462"/>
    </source>
</evidence>
<keyword evidence="5" id="KW-1185">Reference proteome</keyword>
<keyword evidence="2" id="KW-0378">Hydrolase</keyword>
<dbReference type="AlphaFoldDB" id="A0A399QZP5"/>
<sequence length="152" mass="16875">MTRIRQRIFQAWFRFTRPMTLGVRALVERSDGKVLLVRHTYTKGLYLPGGGVEKGEIASLSLLRELKEEGGIELAGTPRLVGIYSNEGVFPNDHVVFYHLRPSDWVGGKATSVGEISEIVWADPATMPDDATPATKRRVAEIFSGGPNDGYW</sequence>
<dbReference type="InterPro" id="IPR015797">
    <property type="entry name" value="NUDIX_hydrolase-like_dom_sf"/>
</dbReference>
<evidence type="ECO:0000256" key="1">
    <source>
        <dbReference type="ARBA" id="ARBA00001946"/>
    </source>
</evidence>
<dbReference type="Gene3D" id="3.90.79.10">
    <property type="entry name" value="Nucleoside Triphosphate Pyrophosphohydrolase"/>
    <property type="match status" value="1"/>
</dbReference>
<proteinExistence type="predicted"/>
<dbReference type="PANTHER" id="PTHR43046">
    <property type="entry name" value="GDP-MANNOSE MANNOSYL HYDROLASE"/>
    <property type="match status" value="1"/>
</dbReference>
<accession>A0A399QZP5</accession>
<name>A0A399QZP5_9PROT</name>
<comment type="cofactor">
    <cofactor evidence="1">
        <name>Mg(2+)</name>
        <dbReference type="ChEBI" id="CHEBI:18420"/>
    </cofactor>
</comment>
<organism evidence="4 5">
    <name type="scientific">Henriciella barbarensis</name>
    <dbReference type="NCBI Taxonomy" id="86342"/>
    <lineage>
        <taxon>Bacteria</taxon>
        <taxon>Pseudomonadati</taxon>
        <taxon>Pseudomonadota</taxon>
        <taxon>Alphaproteobacteria</taxon>
        <taxon>Hyphomonadales</taxon>
        <taxon>Hyphomonadaceae</taxon>
        <taxon>Henriciella</taxon>
    </lineage>
</organism>
<dbReference type="SUPFAM" id="SSF55811">
    <property type="entry name" value="Nudix"/>
    <property type="match status" value="1"/>
</dbReference>
<evidence type="ECO:0000313" key="4">
    <source>
        <dbReference type="EMBL" id="RIJ24360.1"/>
    </source>
</evidence>
<dbReference type="EMBL" id="QWGB01000005">
    <property type="protein sequence ID" value="RIJ24360.1"/>
    <property type="molecule type" value="Genomic_DNA"/>
</dbReference>
<evidence type="ECO:0000313" key="5">
    <source>
        <dbReference type="Proteomes" id="UP000265431"/>
    </source>
</evidence>
<comment type="caution">
    <text evidence="4">The sequence shown here is derived from an EMBL/GenBank/DDBJ whole genome shotgun (WGS) entry which is preliminary data.</text>
</comment>
<dbReference type="Pfam" id="PF00293">
    <property type="entry name" value="NUDIX"/>
    <property type="match status" value="1"/>
</dbReference>
<feature type="domain" description="Nudix hydrolase" evidence="3">
    <location>
        <begin position="18"/>
        <end position="145"/>
    </location>
</feature>